<dbReference type="SUPFAM" id="SSF56176">
    <property type="entry name" value="FAD-binding/transporter-associated domain-like"/>
    <property type="match status" value="1"/>
</dbReference>
<dbReference type="InterPro" id="IPR002550">
    <property type="entry name" value="CNNM"/>
</dbReference>
<evidence type="ECO:0000256" key="5">
    <source>
        <dbReference type="ARBA" id="ARBA00022737"/>
    </source>
</evidence>
<dbReference type="InterPro" id="IPR036318">
    <property type="entry name" value="FAD-bd_PCMH-like_sf"/>
</dbReference>
<dbReference type="eggNOG" id="COG1253">
    <property type="taxonomic scope" value="Bacteria"/>
</dbReference>
<evidence type="ECO:0000256" key="6">
    <source>
        <dbReference type="ARBA" id="ARBA00022989"/>
    </source>
</evidence>
<protein>
    <submittedName>
        <fullName evidence="12">CBS-domain containing hemolysin</fullName>
    </submittedName>
</protein>
<reference evidence="13" key="1">
    <citation type="journal article" date="2014" name="Sci. Data">
        <title>Genomes of diverse isolates of the marine cyanobacterium Prochlorococcus.</title>
        <authorList>
            <person name="Biller S."/>
            <person name="Berube P."/>
            <person name="Thompson J."/>
            <person name="Kelly L."/>
            <person name="Roggensack S."/>
            <person name="Awad L."/>
            <person name="Roache-Johnson K."/>
            <person name="Ding H."/>
            <person name="Giovannoni S.J."/>
            <person name="Moore L.R."/>
            <person name="Chisholm S.W."/>
        </authorList>
    </citation>
    <scope>NUCLEOTIDE SEQUENCE [LARGE SCALE GENOMIC DNA]</scope>
    <source>
        <strain evidence="13">GP2</strain>
    </source>
</reference>
<dbReference type="STRING" id="59925.EU91_0443"/>
<keyword evidence="6 10" id="KW-1133">Transmembrane helix</keyword>
<gene>
    <name evidence="12" type="ORF">EU91_0443</name>
</gene>
<evidence type="ECO:0000256" key="9">
    <source>
        <dbReference type="PROSITE-ProRule" id="PRU00703"/>
    </source>
</evidence>
<comment type="caution">
    <text evidence="12">The sequence shown here is derived from an EMBL/GenBank/DDBJ whole genome shotgun (WGS) entry which is preliminary data.</text>
</comment>
<keyword evidence="4 10" id="KW-0812">Transmembrane</keyword>
<feature type="transmembrane region" description="Helical" evidence="10">
    <location>
        <begin position="137"/>
        <end position="158"/>
    </location>
</feature>
<dbReference type="InterPro" id="IPR051676">
    <property type="entry name" value="UPF0053_domain"/>
</dbReference>
<keyword evidence="7 9" id="KW-0129">CBS domain</keyword>
<comment type="subcellular location">
    <subcellularLocation>
        <location evidence="1">Cell membrane</location>
        <topology evidence="1">Multi-pass membrane protein</topology>
    </subcellularLocation>
</comment>
<evidence type="ECO:0000256" key="1">
    <source>
        <dbReference type="ARBA" id="ARBA00004651"/>
    </source>
</evidence>
<evidence type="ECO:0000313" key="13">
    <source>
        <dbReference type="Proteomes" id="UP000030598"/>
    </source>
</evidence>
<dbReference type="OrthoDB" id="9798188at2"/>
<dbReference type="InterPro" id="IPR005170">
    <property type="entry name" value="Transptr-assoc_dom"/>
</dbReference>
<feature type="domain" description="CBS" evidence="11">
    <location>
        <begin position="209"/>
        <end position="271"/>
    </location>
</feature>
<dbReference type="Gene3D" id="3.30.465.10">
    <property type="match status" value="1"/>
</dbReference>
<dbReference type="SUPFAM" id="SSF54631">
    <property type="entry name" value="CBS-domain pair"/>
    <property type="match status" value="1"/>
</dbReference>
<evidence type="ECO:0000259" key="11">
    <source>
        <dbReference type="PROSITE" id="PS51371"/>
    </source>
</evidence>
<evidence type="ECO:0000256" key="3">
    <source>
        <dbReference type="ARBA" id="ARBA00022475"/>
    </source>
</evidence>
<comment type="similarity">
    <text evidence="2">Belongs to the UPF0053 family.</text>
</comment>
<evidence type="ECO:0000256" key="7">
    <source>
        <dbReference type="ARBA" id="ARBA00023122"/>
    </source>
</evidence>
<dbReference type="Gene3D" id="3.10.580.10">
    <property type="entry name" value="CBS-domain"/>
    <property type="match status" value="1"/>
</dbReference>
<keyword evidence="5" id="KW-0677">Repeat</keyword>
<proteinExistence type="inferred from homology"/>
<dbReference type="RefSeq" id="WP_032524032.1">
    <property type="nucleotide sequence ID" value="NZ_CP138934.1"/>
</dbReference>
<evidence type="ECO:0000256" key="4">
    <source>
        <dbReference type="ARBA" id="ARBA00022692"/>
    </source>
</evidence>
<organism evidence="12 13">
    <name type="scientific">Prochlorococcus marinus str. GP2</name>
    <dbReference type="NCBI Taxonomy" id="59925"/>
    <lineage>
        <taxon>Bacteria</taxon>
        <taxon>Bacillati</taxon>
        <taxon>Cyanobacteriota</taxon>
        <taxon>Cyanophyceae</taxon>
        <taxon>Synechococcales</taxon>
        <taxon>Prochlorococcaceae</taxon>
        <taxon>Prochlorococcus</taxon>
    </lineage>
</organism>
<dbReference type="InterPro" id="IPR044751">
    <property type="entry name" value="Ion_transp-like_CBS"/>
</dbReference>
<feature type="transmembrane region" description="Helical" evidence="10">
    <location>
        <begin position="57"/>
        <end position="73"/>
    </location>
</feature>
<dbReference type="Pfam" id="PF01595">
    <property type="entry name" value="CNNM"/>
    <property type="match status" value="1"/>
</dbReference>
<keyword evidence="3" id="KW-1003">Cell membrane</keyword>
<feature type="transmembrane region" description="Helical" evidence="10">
    <location>
        <begin position="94"/>
        <end position="117"/>
    </location>
</feature>
<dbReference type="AlphaFoldDB" id="A0A0A1ZGH0"/>
<dbReference type="PANTHER" id="PTHR43099">
    <property type="entry name" value="UPF0053 PROTEIN YRKA"/>
    <property type="match status" value="1"/>
</dbReference>
<keyword evidence="8 10" id="KW-0472">Membrane</keyword>
<dbReference type="EMBL" id="JNAH01000003">
    <property type="protein sequence ID" value="KGF88510.1"/>
    <property type="molecule type" value="Genomic_DNA"/>
</dbReference>
<evidence type="ECO:0000256" key="2">
    <source>
        <dbReference type="ARBA" id="ARBA00006337"/>
    </source>
</evidence>
<dbReference type="CDD" id="cd04590">
    <property type="entry name" value="CBS_pair_CorC_HlyC_assoc"/>
    <property type="match status" value="1"/>
</dbReference>
<dbReference type="PANTHER" id="PTHR43099:SF5">
    <property type="entry name" value="HLYC_CORC FAMILY TRANSPORTER"/>
    <property type="match status" value="1"/>
</dbReference>
<dbReference type="Pfam" id="PF00571">
    <property type="entry name" value="CBS"/>
    <property type="match status" value="1"/>
</dbReference>
<dbReference type="GO" id="GO:0005886">
    <property type="term" value="C:plasma membrane"/>
    <property type="evidence" value="ECO:0007669"/>
    <property type="project" value="UniProtKB-SubCell"/>
</dbReference>
<evidence type="ECO:0000256" key="8">
    <source>
        <dbReference type="ARBA" id="ARBA00023136"/>
    </source>
</evidence>
<dbReference type="Proteomes" id="UP000030598">
    <property type="component" value="Unassembled WGS sequence"/>
</dbReference>
<sequence length="422" mass="47452">MKITLLLIILFFPAFFAASELSFLLIRPSQVLRLIEEKKKGAFSILKIQKRFRSSLIASQFGVTISLIAIGWLSNSMANDYWKRNILQNRFYDLMLFLFVVLVVTLVSGLIPKALVINNPESAALRLTTIFDAVRKGMQPIITIIEFFVSACLGLFNLNNKWDSLNSALSASELETLIETDNVTGLKPDEKNILEGVFALKDTQVKEVMIPRSEMVTLPKNITFSELMKQVDKTRHARFFVIGESLDDVLGVLDLRYLAKPISKSEMEADTLLEPFLLPVTKIIETCSLAEIFPIVRDYNPFLLVVDEHGGTEGLITAADLNGEIVGEEMLNNRVYSDMRMLDNFSKKWSIAGKSEIIDINKKLGCSIPEGADYHTLAGFLLEKFQMVPKIGDVLEFNKTKFEVISMSGPKIDRVKIILPKS</sequence>
<evidence type="ECO:0000313" key="12">
    <source>
        <dbReference type="EMBL" id="KGF88510.1"/>
    </source>
</evidence>
<dbReference type="InterPro" id="IPR046342">
    <property type="entry name" value="CBS_dom_sf"/>
</dbReference>
<dbReference type="InterPro" id="IPR016169">
    <property type="entry name" value="FAD-bd_PCMH_sub2"/>
</dbReference>
<dbReference type="GO" id="GO:0050660">
    <property type="term" value="F:flavin adenine dinucleotide binding"/>
    <property type="evidence" value="ECO:0007669"/>
    <property type="project" value="InterPro"/>
</dbReference>
<dbReference type="Pfam" id="PF03471">
    <property type="entry name" value="CorC_HlyC"/>
    <property type="match status" value="1"/>
</dbReference>
<name>A0A0A1ZGH0_PROMR</name>
<accession>A0A0A1ZGH0</accession>
<dbReference type="PROSITE" id="PS51371">
    <property type="entry name" value="CBS"/>
    <property type="match status" value="1"/>
</dbReference>
<dbReference type="SMART" id="SM01091">
    <property type="entry name" value="CorC_HlyC"/>
    <property type="match status" value="1"/>
</dbReference>
<evidence type="ECO:0000256" key="10">
    <source>
        <dbReference type="SAM" id="Phobius"/>
    </source>
</evidence>
<dbReference type="InterPro" id="IPR000644">
    <property type="entry name" value="CBS_dom"/>
</dbReference>